<protein>
    <submittedName>
        <fullName evidence="6">PLP-dependent aminotransferase family protein</fullName>
    </submittedName>
</protein>
<keyword evidence="3" id="KW-0808">Transferase</keyword>
<dbReference type="CDD" id="cd00609">
    <property type="entry name" value="AAT_like"/>
    <property type="match status" value="1"/>
</dbReference>
<dbReference type="EMBL" id="JBHSBV010000003">
    <property type="protein sequence ID" value="MFC4201104.1"/>
    <property type="molecule type" value="Genomic_DNA"/>
</dbReference>
<evidence type="ECO:0000256" key="2">
    <source>
        <dbReference type="ARBA" id="ARBA00022576"/>
    </source>
</evidence>
<dbReference type="PANTHER" id="PTHR42790:SF19">
    <property type="entry name" value="KYNURENINE_ALPHA-AMINOADIPATE AMINOTRANSFERASE, MITOCHONDRIAL"/>
    <property type="match status" value="1"/>
</dbReference>
<keyword evidence="2 6" id="KW-0032">Aminotransferase</keyword>
<sequence length="400" mass="43748">MNAPLPPSRYTFSQRARNINSSAIREILKVTERPEIISFAGGLPAPQGFPVEVVQAAYDRVLSQQGRVALQYGPTEGYAPLRAWVAEDLKRVGAHDISPDEVLIVSGSQQALDMLGKLFIDPGSKVLVEAPSYLGALQSFSLFDPAYVSVPTDEGGLVPQGLTDERVRDARFIYALPNFQNPTGLTMNLARRQELVERCAAVGLPIIEDDPYGDLRYAGEALPGLLGLGRAVGATVIRLGTFSKVLAPGLRLGYIAAPREIISKLVQIKQATDLHTATLTQMAVYETVKSGFLDTHLPSVRELYRKQCGYMLDAMAEHFPATASWTRPEGGMFIWVTLPEHIDSSELLARAVQRNVAFVPGAPFYTDEVRPNTMRLSFVTVPEDKIRSGIAVLGELIRQS</sequence>
<evidence type="ECO:0000256" key="3">
    <source>
        <dbReference type="ARBA" id="ARBA00022679"/>
    </source>
</evidence>
<dbReference type="Pfam" id="PF00155">
    <property type="entry name" value="Aminotran_1_2"/>
    <property type="match status" value="1"/>
</dbReference>
<comment type="caution">
    <text evidence="6">The sequence shown here is derived from an EMBL/GenBank/DDBJ whole genome shotgun (WGS) entry which is preliminary data.</text>
</comment>
<dbReference type="Proteomes" id="UP001595848">
    <property type="component" value="Unassembled WGS sequence"/>
</dbReference>
<proteinExistence type="predicted"/>
<evidence type="ECO:0000313" key="7">
    <source>
        <dbReference type="Proteomes" id="UP001595848"/>
    </source>
</evidence>
<reference evidence="7" key="1">
    <citation type="journal article" date="2019" name="Int. J. Syst. Evol. Microbiol.">
        <title>The Global Catalogue of Microorganisms (GCM) 10K type strain sequencing project: providing services to taxonomists for standard genome sequencing and annotation.</title>
        <authorList>
            <consortium name="The Broad Institute Genomics Platform"/>
            <consortium name="The Broad Institute Genome Sequencing Center for Infectious Disease"/>
            <person name="Wu L."/>
            <person name="Ma J."/>
        </authorList>
    </citation>
    <scope>NUCLEOTIDE SEQUENCE [LARGE SCALE GENOMIC DNA]</scope>
    <source>
        <strain evidence="7">LMG 24813</strain>
    </source>
</reference>
<evidence type="ECO:0000259" key="5">
    <source>
        <dbReference type="Pfam" id="PF00155"/>
    </source>
</evidence>
<keyword evidence="7" id="KW-1185">Reference proteome</keyword>
<dbReference type="GO" id="GO:0008483">
    <property type="term" value="F:transaminase activity"/>
    <property type="evidence" value="ECO:0007669"/>
    <property type="project" value="UniProtKB-KW"/>
</dbReference>
<dbReference type="InterPro" id="IPR050859">
    <property type="entry name" value="Class-I_PLP-dep_aminotransf"/>
</dbReference>
<evidence type="ECO:0000256" key="4">
    <source>
        <dbReference type="ARBA" id="ARBA00022898"/>
    </source>
</evidence>
<accession>A0ABV8NX58</accession>
<evidence type="ECO:0000256" key="1">
    <source>
        <dbReference type="ARBA" id="ARBA00001933"/>
    </source>
</evidence>
<comment type="cofactor">
    <cofactor evidence="1">
        <name>pyridoxal 5'-phosphate</name>
        <dbReference type="ChEBI" id="CHEBI:597326"/>
    </cofactor>
</comment>
<name>A0ABV8NX58_9BURK</name>
<dbReference type="RefSeq" id="WP_217963558.1">
    <property type="nucleotide sequence ID" value="NZ_JAHTBN010000002.1"/>
</dbReference>
<dbReference type="PANTHER" id="PTHR42790">
    <property type="entry name" value="AMINOTRANSFERASE"/>
    <property type="match status" value="1"/>
</dbReference>
<gene>
    <name evidence="6" type="ORF">ACFOY1_09070</name>
</gene>
<evidence type="ECO:0000313" key="6">
    <source>
        <dbReference type="EMBL" id="MFC4201104.1"/>
    </source>
</evidence>
<feature type="domain" description="Aminotransferase class I/classII large" evidence="5">
    <location>
        <begin position="51"/>
        <end position="390"/>
    </location>
</feature>
<organism evidence="6 7">
    <name type="scientific">Candidimonas humi</name>
    <dbReference type="NCBI Taxonomy" id="683355"/>
    <lineage>
        <taxon>Bacteria</taxon>
        <taxon>Pseudomonadati</taxon>
        <taxon>Pseudomonadota</taxon>
        <taxon>Betaproteobacteria</taxon>
        <taxon>Burkholderiales</taxon>
        <taxon>Alcaligenaceae</taxon>
        <taxon>Candidimonas</taxon>
    </lineage>
</organism>
<dbReference type="InterPro" id="IPR004839">
    <property type="entry name" value="Aminotransferase_I/II_large"/>
</dbReference>
<keyword evidence="4" id="KW-0663">Pyridoxal phosphate</keyword>